<evidence type="ECO:0000313" key="1">
    <source>
        <dbReference type="Proteomes" id="UP000887565"/>
    </source>
</evidence>
<dbReference type="WBParaSite" id="nRc.2.0.1.t18840-RA">
    <property type="protein sequence ID" value="nRc.2.0.1.t18840-RA"/>
    <property type="gene ID" value="nRc.2.0.1.g18840"/>
</dbReference>
<organism evidence="1 2">
    <name type="scientific">Romanomermis culicivorax</name>
    <name type="common">Nematode worm</name>
    <dbReference type="NCBI Taxonomy" id="13658"/>
    <lineage>
        <taxon>Eukaryota</taxon>
        <taxon>Metazoa</taxon>
        <taxon>Ecdysozoa</taxon>
        <taxon>Nematoda</taxon>
        <taxon>Enoplea</taxon>
        <taxon>Dorylaimia</taxon>
        <taxon>Mermithida</taxon>
        <taxon>Mermithoidea</taxon>
        <taxon>Mermithidae</taxon>
        <taxon>Romanomermis</taxon>
    </lineage>
</organism>
<dbReference type="Proteomes" id="UP000887565">
    <property type="component" value="Unplaced"/>
</dbReference>
<protein>
    <submittedName>
        <fullName evidence="2">Uncharacterized protein</fullName>
    </submittedName>
</protein>
<dbReference type="AlphaFoldDB" id="A0A915IXB4"/>
<accession>A0A915IXB4</accession>
<reference evidence="2" key="1">
    <citation type="submission" date="2022-11" db="UniProtKB">
        <authorList>
            <consortium name="WormBaseParasite"/>
        </authorList>
    </citation>
    <scope>IDENTIFICATION</scope>
</reference>
<keyword evidence="1" id="KW-1185">Reference proteome</keyword>
<proteinExistence type="predicted"/>
<sequence length="65" mass="7486">MYGMLVCHREVTIIEGFTLKLLQTVTLHFTSFNHGQNKAEGSILKLLDIRSTFFCKFLAWQTIHG</sequence>
<evidence type="ECO:0000313" key="2">
    <source>
        <dbReference type="WBParaSite" id="nRc.2.0.1.t18840-RA"/>
    </source>
</evidence>
<name>A0A915IXB4_ROMCU</name>